<comment type="caution">
    <text evidence="2">The sequence shown here is derived from an EMBL/GenBank/DDBJ whole genome shotgun (WGS) entry which is preliminary data.</text>
</comment>
<evidence type="ECO:0000256" key="1">
    <source>
        <dbReference type="SAM" id="MobiDB-lite"/>
    </source>
</evidence>
<feature type="compositionally biased region" description="Polar residues" evidence="1">
    <location>
        <begin position="38"/>
        <end position="55"/>
    </location>
</feature>
<gene>
    <name evidence="2" type="ORF">CK203_014865</name>
</gene>
<organism evidence="2 3">
    <name type="scientific">Vitis vinifera</name>
    <name type="common">Grape</name>
    <dbReference type="NCBI Taxonomy" id="29760"/>
    <lineage>
        <taxon>Eukaryota</taxon>
        <taxon>Viridiplantae</taxon>
        <taxon>Streptophyta</taxon>
        <taxon>Embryophyta</taxon>
        <taxon>Tracheophyta</taxon>
        <taxon>Spermatophyta</taxon>
        <taxon>Magnoliopsida</taxon>
        <taxon>eudicotyledons</taxon>
        <taxon>Gunneridae</taxon>
        <taxon>Pentapetalae</taxon>
        <taxon>rosids</taxon>
        <taxon>Vitales</taxon>
        <taxon>Vitaceae</taxon>
        <taxon>Viteae</taxon>
        <taxon>Vitis</taxon>
    </lineage>
</organism>
<evidence type="ECO:0000313" key="2">
    <source>
        <dbReference type="EMBL" id="RVX07911.1"/>
    </source>
</evidence>
<feature type="region of interest" description="Disordered" evidence="1">
    <location>
        <begin position="1"/>
        <end position="55"/>
    </location>
</feature>
<proteinExistence type="predicted"/>
<dbReference type="Proteomes" id="UP000288805">
    <property type="component" value="Unassembled WGS sequence"/>
</dbReference>
<accession>A0A438JG30</accession>
<dbReference type="EMBL" id="QGNW01000043">
    <property type="protein sequence ID" value="RVX07911.1"/>
    <property type="molecule type" value="Genomic_DNA"/>
</dbReference>
<dbReference type="AlphaFoldDB" id="A0A438JG30"/>
<evidence type="ECO:0000313" key="3">
    <source>
        <dbReference type="Proteomes" id="UP000288805"/>
    </source>
</evidence>
<reference evidence="2 3" key="1">
    <citation type="journal article" date="2018" name="PLoS Genet.">
        <title>Population sequencing reveals clonal diversity and ancestral inbreeding in the grapevine cultivar Chardonnay.</title>
        <authorList>
            <person name="Roach M.J."/>
            <person name="Johnson D.L."/>
            <person name="Bohlmann J."/>
            <person name="van Vuuren H.J."/>
            <person name="Jones S.J."/>
            <person name="Pretorius I.S."/>
            <person name="Schmidt S.A."/>
            <person name="Borneman A.R."/>
        </authorList>
    </citation>
    <scope>NUCLEOTIDE SEQUENCE [LARGE SCALE GENOMIC DNA]</scope>
    <source>
        <strain evidence="3">cv. Chardonnay</strain>
        <tissue evidence="2">Leaf</tissue>
    </source>
</reference>
<sequence length="55" mass="5835">MDGDRFVVSARENPRTLGLGPERGPGGSATATAKPMSSEISQSHWSRSSTDSRLC</sequence>
<name>A0A438JG30_VITVI</name>
<protein>
    <submittedName>
        <fullName evidence="2">Uncharacterized protein</fullName>
    </submittedName>
</protein>